<feature type="transmembrane region" description="Helical" evidence="9">
    <location>
        <begin position="624"/>
        <end position="644"/>
    </location>
</feature>
<comment type="function">
    <text evidence="9">Essential component of the vacuolar proton pump (V-ATPase), a multimeric enzyme that catalyzes the translocation of protons across the membranes. Required for assembly and activity of the V-ATPase.</text>
</comment>
<dbReference type="InterPro" id="IPR026028">
    <property type="entry name" value="V-type_ATPase_116kDa_su_euka"/>
</dbReference>
<evidence type="ECO:0000256" key="2">
    <source>
        <dbReference type="ARBA" id="ARBA00009904"/>
    </source>
</evidence>
<evidence type="ECO:0000256" key="8">
    <source>
        <dbReference type="ARBA" id="ARBA00023136"/>
    </source>
</evidence>
<feature type="transmembrane region" description="Helical" evidence="9">
    <location>
        <begin position="795"/>
        <end position="819"/>
    </location>
</feature>
<keyword evidence="3 9" id="KW-0813">Transport</keyword>
<proteinExistence type="inferred from homology"/>
<evidence type="ECO:0000256" key="1">
    <source>
        <dbReference type="ARBA" id="ARBA00004141"/>
    </source>
</evidence>
<evidence type="ECO:0000256" key="7">
    <source>
        <dbReference type="ARBA" id="ARBA00023065"/>
    </source>
</evidence>
<feature type="transmembrane region" description="Helical" evidence="9">
    <location>
        <begin position="690"/>
        <end position="709"/>
    </location>
</feature>
<dbReference type="PIRSF" id="PIRSF001293">
    <property type="entry name" value="ATP6V0A1"/>
    <property type="match status" value="1"/>
</dbReference>
<accession>A0A1I7T9E3</accession>
<dbReference type="STRING" id="1561998.A0A1I7T9E3"/>
<dbReference type="WBParaSite" id="Csp11.Scaffold554.g3718.t1">
    <property type="protein sequence ID" value="Csp11.Scaffold554.g3718.t1"/>
    <property type="gene ID" value="Csp11.Scaffold554.g3718"/>
</dbReference>
<sequence length="866" mass="98917">MGSIYRSEHMKLCQIFFQSESAYQCVAELGELGMAQFIDLNEEQNSYQRKFVNEVRRCEEMERKLNFVEEEITKDEVAIPDYDGHIPAPQPKHMGEMEANLEKLEEELLSINKNTKTLKTNHIQLLEMKAVLEHVTSLLDRQSKREAAMSISEAARGEAGPLSIGLKQEFDKPVRDEAELKFVTGVIKRSKVVGFERFIWRLSRANVFSKFIPIMEKTEIFSHDFEDKSVFLLFFSGEHLRSKVMKICSGFQAKCYSIPEGLEERELLLNNIKLQANDMKAVIEKTLDYRAKCIHTAAGSLRKWGIMLLKLKSIFHTLNMFSVDVTQKCLIAECWVPEADIVQVKNSLHMGTIHSGSTVPAILNEMETHKYPPTYFKLNKFTQGFQNIVDAYGIANYREVNPAPWTIISFPFLFAVMFGDAGHGILMLLAAAAFVYFEKKLISMKIKDEIFNTFFGGRYVVLLMGMFAIYTGFIYNDFYSKSINMFGSSWVNPYKYSLLVSMDKQGIDSGNELSLTFPPEVAFNHDYGPYPFGVDPVWNLANNRLNFLNPMKMKMSVLLGIAQMTLGLVLSLVNHIGNRSLIDTFFVFIPQCLFLGCIFIYLCLQIIMKWIFFNVKPAFIFGNLYPGSNCAPSLLIGLISMFMFNRGNKHFVSDVDNGNGTEWTMVNGKNVTYTPNDQCYLQQWYPNQTFVEMILILIAVVSVPVMLFVKPFYIKWRHGRGLPVDLGHGPDDDHGEFNFGDIMVHQAIHTIEFVLGCVSHTASYLRLWALSLAHAQLSEVLWNMVLRNSLYVGGWFGSVAVTIVFYFIFSILSVCILILMEGLSAFLHAIRLHWVEFQSKFYGGTGIQFEPFSFTKIIRVYEGLDQ</sequence>
<evidence type="ECO:0000256" key="4">
    <source>
        <dbReference type="ARBA" id="ARBA00022692"/>
    </source>
</evidence>
<reference evidence="12" key="1">
    <citation type="submission" date="2016-11" db="UniProtKB">
        <authorList>
            <consortium name="WormBaseParasite"/>
        </authorList>
    </citation>
    <scope>IDENTIFICATION</scope>
</reference>
<feature type="transmembrane region" description="Helical" evidence="9">
    <location>
        <begin position="457"/>
        <end position="475"/>
    </location>
</feature>
<dbReference type="AlphaFoldDB" id="A0A1I7T9E3"/>
<dbReference type="PANTHER" id="PTHR11629">
    <property type="entry name" value="VACUOLAR PROTON ATPASES"/>
    <property type="match status" value="1"/>
</dbReference>
<keyword evidence="6 9" id="KW-1133">Transmembrane helix</keyword>
<dbReference type="GO" id="GO:0005886">
    <property type="term" value="C:plasma membrane"/>
    <property type="evidence" value="ECO:0007669"/>
    <property type="project" value="TreeGrafter"/>
</dbReference>
<organism evidence="11 12">
    <name type="scientific">Caenorhabditis tropicalis</name>
    <dbReference type="NCBI Taxonomy" id="1561998"/>
    <lineage>
        <taxon>Eukaryota</taxon>
        <taxon>Metazoa</taxon>
        <taxon>Ecdysozoa</taxon>
        <taxon>Nematoda</taxon>
        <taxon>Chromadorea</taxon>
        <taxon>Rhabditida</taxon>
        <taxon>Rhabditina</taxon>
        <taxon>Rhabditomorpha</taxon>
        <taxon>Rhabditoidea</taxon>
        <taxon>Rhabditidae</taxon>
        <taxon>Peloderinae</taxon>
        <taxon>Caenorhabditis</taxon>
    </lineage>
</organism>
<dbReference type="Pfam" id="PF01496">
    <property type="entry name" value="V_ATPase_I"/>
    <property type="match status" value="2"/>
</dbReference>
<evidence type="ECO:0000313" key="12">
    <source>
        <dbReference type="WBParaSite" id="Csp11.Scaffold554.g3718.t1"/>
    </source>
</evidence>
<feature type="coiled-coil region" evidence="10">
    <location>
        <begin position="51"/>
        <end position="121"/>
    </location>
</feature>
<keyword evidence="8 9" id="KW-0472">Membrane</keyword>
<keyword evidence="5 9" id="KW-0375">Hydrogen ion transport</keyword>
<evidence type="ECO:0000256" key="9">
    <source>
        <dbReference type="RuleBase" id="RU361189"/>
    </source>
</evidence>
<protein>
    <recommendedName>
        <fullName evidence="9">V-type proton ATPase subunit a</fullName>
    </recommendedName>
</protein>
<keyword evidence="10" id="KW-0175">Coiled coil</keyword>
<dbReference type="GO" id="GO:0046961">
    <property type="term" value="F:proton-transporting ATPase activity, rotational mechanism"/>
    <property type="evidence" value="ECO:0007669"/>
    <property type="project" value="InterPro"/>
</dbReference>
<name>A0A1I7T9E3_9PELO</name>
<comment type="similarity">
    <text evidence="2 9">Belongs to the V-ATPase 116 kDa subunit family.</text>
</comment>
<dbReference type="GO" id="GO:0007035">
    <property type="term" value="P:vacuolar acidification"/>
    <property type="evidence" value="ECO:0007669"/>
    <property type="project" value="TreeGrafter"/>
</dbReference>
<evidence type="ECO:0000256" key="10">
    <source>
        <dbReference type="SAM" id="Coils"/>
    </source>
</evidence>
<evidence type="ECO:0000313" key="11">
    <source>
        <dbReference type="Proteomes" id="UP000095282"/>
    </source>
</evidence>
<keyword evidence="4 9" id="KW-0812">Transmembrane</keyword>
<dbReference type="Proteomes" id="UP000095282">
    <property type="component" value="Unplaced"/>
</dbReference>
<dbReference type="GO" id="GO:0000220">
    <property type="term" value="C:vacuolar proton-transporting V-type ATPase, V0 domain"/>
    <property type="evidence" value="ECO:0007669"/>
    <property type="project" value="InterPro"/>
</dbReference>
<keyword evidence="7 9" id="KW-0406">Ion transport</keyword>
<dbReference type="eggNOG" id="KOG2189">
    <property type="taxonomic scope" value="Eukaryota"/>
</dbReference>
<dbReference type="PANTHER" id="PTHR11629:SF58">
    <property type="entry name" value="V-TYPE PROTON ATPASE 116 KDA SUBUNIT A 3"/>
    <property type="match status" value="1"/>
</dbReference>
<feature type="transmembrane region" description="Helical" evidence="9">
    <location>
        <begin position="585"/>
        <end position="612"/>
    </location>
</feature>
<feature type="transmembrane region" description="Helical" evidence="9">
    <location>
        <begin position="412"/>
        <end position="437"/>
    </location>
</feature>
<comment type="subcellular location">
    <subcellularLocation>
        <location evidence="1">Membrane</location>
        <topology evidence="1">Multi-pass membrane protein</topology>
    </subcellularLocation>
</comment>
<dbReference type="GO" id="GO:0051117">
    <property type="term" value="F:ATPase binding"/>
    <property type="evidence" value="ECO:0007669"/>
    <property type="project" value="TreeGrafter"/>
</dbReference>
<feature type="transmembrane region" description="Helical" evidence="9">
    <location>
        <begin position="555"/>
        <end position="573"/>
    </location>
</feature>
<keyword evidence="11" id="KW-1185">Reference proteome</keyword>
<evidence type="ECO:0000256" key="3">
    <source>
        <dbReference type="ARBA" id="ARBA00022448"/>
    </source>
</evidence>
<dbReference type="InterPro" id="IPR002490">
    <property type="entry name" value="V-ATPase_116kDa_su"/>
</dbReference>
<evidence type="ECO:0000256" key="6">
    <source>
        <dbReference type="ARBA" id="ARBA00022989"/>
    </source>
</evidence>
<evidence type="ECO:0000256" key="5">
    <source>
        <dbReference type="ARBA" id="ARBA00022781"/>
    </source>
</evidence>